<proteinExistence type="predicted"/>
<organism evidence="1 2">
    <name type="scientific">Pseudomonas syringae pv. avii</name>
    <dbReference type="NCBI Taxonomy" id="663959"/>
    <lineage>
        <taxon>Bacteria</taxon>
        <taxon>Pseudomonadati</taxon>
        <taxon>Pseudomonadota</taxon>
        <taxon>Gammaproteobacteria</taxon>
        <taxon>Pseudomonadales</taxon>
        <taxon>Pseudomonadaceae</taxon>
        <taxon>Pseudomonas</taxon>
        <taxon>Pseudomonas syringae</taxon>
    </lineage>
</organism>
<evidence type="ECO:0000313" key="2">
    <source>
        <dbReference type="Proteomes" id="UP000280395"/>
    </source>
</evidence>
<dbReference type="RefSeq" id="WP_060413027.1">
    <property type="nucleotide sequence ID" value="NZ_LIIJ01000131.1"/>
</dbReference>
<comment type="caution">
    <text evidence="1">The sequence shown here is derived from an EMBL/GenBank/DDBJ whole genome shotgun (WGS) entry which is preliminary data.</text>
</comment>
<evidence type="ECO:0000313" key="1">
    <source>
        <dbReference type="EMBL" id="RMU49966.1"/>
    </source>
</evidence>
<accession>A0A2K4W1H3</accession>
<gene>
    <name evidence="1" type="ORF">ALP29_201422</name>
</gene>
<name>A0A2K4W1H3_PSESX</name>
<reference evidence="1 2" key="1">
    <citation type="submission" date="2018-08" db="EMBL/GenBank/DDBJ databases">
        <title>Recombination of ecologically and evolutionarily significant loci maintains genetic cohesion in the Pseudomonas syringae species complex.</title>
        <authorList>
            <person name="Dillon M."/>
            <person name="Thakur S."/>
            <person name="Almeida R.N.D."/>
            <person name="Weir B.S."/>
            <person name="Guttman D.S."/>
        </authorList>
    </citation>
    <scope>NUCLEOTIDE SEQUENCE [LARGE SCALE GENOMIC DNA]</scope>
    <source>
        <strain evidence="1 2">ICMP 14479</strain>
    </source>
</reference>
<dbReference type="Proteomes" id="UP000280395">
    <property type="component" value="Unassembled WGS sequence"/>
</dbReference>
<dbReference type="AlphaFoldDB" id="A0A2K4W1H3"/>
<protein>
    <submittedName>
        <fullName evidence="1">Uncharacterized protein</fullName>
    </submittedName>
</protein>
<sequence>MAISKVEHIEASSLLEKLSSVIDLNKDLPMNVFIGSEFLFWFFERPLLCFHEIFAGLISENFSSYKSNLFIKFSGSEHSLNSCYSFDGCDVDRDVLWLNNKFESFFDGTVDYPIILCDSACNWIAFESAHEEFGVIAVKASAIKDKFYAYLNSNFISMDEMTELASSSSREGVMARALISSYHNKQVRNK</sequence>
<dbReference type="EMBL" id="RBUA01001083">
    <property type="protein sequence ID" value="RMU49966.1"/>
    <property type="molecule type" value="Genomic_DNA"/>
</dbReference>